<protein>
    <recommendedName>
        <fullName evidence="4">Cro/Cl family transcriptional regulator</fullName>
    </recommendedName>
</protein>
<feature type="compositionally biased region" description="Polar residues" evidence="1">
    <location>
        <begin position="80"/>
        <end position="89"/>
    </location>
</feature>
<evidence type="ECO:0000313" key="2">
    <source>
        <dbReference type="EMBL" id="PEH89775.1"/>
    </source>
</evidence>
<evidence type="ECO:0000256" key="1">
    <source>
        <dbReference type="SAM" id="MobiDB-lite"/>
    </source>
</evidence>
<dbReference type="OrthoDB" id="6446140at2"/>
<dbReference type="GeneID" id="80801977"/>
<name>A0A2A7UWT5_COMTR</name>
<organism evidence="2 3">
    <name type="scientific">Comamonas terrigena</name>
    <dbReference type="NCBI Taxonomy" id="32013"/>
    <lineage>
        <taxon>Bacteria</taxon>
        <taxon>Pseudomonadati</taxon>
        <taxon>Pseudomonadota</taxon>
        <taxon>Betaproteobacteria</taxon>
        <taxon>Burkholderiales</taxon>
        <taxon>Comamonadaceae</taxon>
        <taxon>Comamonas</taxon>
    </lineage>
</organism>
<dbReference type="GO" id="GO:0003677">
    <property type="term" value="F:DNA binding"/>
    <property type="evidence" value="ECO:0007669"/>
    <property type="project" value="InterPro"/>
</dbReference>
<accession>A0A2A7UWT5</accession>
<proteinExistence type="predicted"/>
<reference evidence="3" key="1">
    <citation type="submission" date="2017-09" db="EMBL/GenBank/DDBJ databases">
        <title>FDA dAtabase for Regulatory Grade micrObial Sequences (FDA-ARGOS): Supporting development and validation of Infectious Disease Dx tests.</title>
        <authorList>
            <person name="Minogue T."/>
            <person name="Wolcott M."/>
            <person name="Wasieloski L."/>
            <person name="Aguilar W."/>
            <person name="Moore D."/>
            <person name="Tallon L."/>
            <person name="Sadzewicz L."/>
            <person name="Ott S."/>
            <person name="Zhao X."/>
            <person name="Nagaraj S."/>
            <person name="Vavikolanu K."/>
            <person name="Aluvathingal J."/>
            <person name="Nadendla S."/>
            <person name="Sichtig H."/>
        </authorList>
    </citation>
    <scope>NUCLEOTIDE SEQUENCE [LARGE SCALE GENOMIC DNA]</scope>
    <source>
        <strain evidence="3">FDAARGOS_394</strain>
    </source>
</reference>
<evidence type="ECO:0000313" key="3">
    <source>
        <dbReference type="Proteomes" id="UP000220246"/>
    </source>
</evidence>
<dbReference type="SUPFAM" id="SSF47413">
    <property type="entry name" value="lambda repressor-like DNA-binding domains"/>
    <property type="match status" value="1"/>
</dbReference>
<dbReference type="InterPro" id="IPR010982">
    <property type="entry name" value="Lambda_DNA-bd_dom_sf"/>
</dbReference>
<dbReference type="Pfam" id="PF15943">
    <property type="entry name" value="YdaS_toxin"/>
    <property type="match status" value="1"/>
</dbReference>
<dbReference type="AlphaFoldDB" id="A0A2A7UWT5"/>
<evidence type="ECO:0008006" key="4">
    <source>
        <dbReference type="Google" id="ProtNLM"/>
    </source>
</evidence>
<dbReference type="Proteomes" id="UP000220246">
    <property type="component" value="Unassembled WGS sequence"/>
</dbReference>
<sequence>MKHPIEKAAEVAGSEKALADRLGVTKAAVWQWKQPGRRTPIEHCAAIERLCGHAVTRRELRPDDWQAIWPELAEPGSVPASGSATSQAASLVPGSAGQGAAMPPADCPAAEPARSTAAQGGRP</sequence>
<dbReference type="Gene3D" id="1.10.260.40">
    <property type="entry name" value="lambda repressor-like DNA-binding domains"/>
    <property type="match status" value="1"/>
</dbReference>
<dbReference type="RefSeq" id="WP_083520212.1">
    <property type="nucleotide sequence ID" value="NZ_PDEA01000001.1"/>
</dbReference>
<keyword evidence="3" id="KW-1185">Reference proteome</keyword>
<dbReference type="EMBL" id="PDEA01000001">
    <property type="protein sequence ID" value="PEH89775.1"/>
    <property type="molecule type" value="Genomic_DNA"/>
</dbReference>
<gene>
    <name evidence="2" type="ORF">CRM82_15235</name>
</gene>
<dbReference type="InterPro" id="IPR031856">
    <property type="entry name" value="YdaS_toxin-like"/>
</dbReference>
<dbReference type="STRING" id="1219032.GCA_001515545_00406"/>
<feature type="region of interest" description="Disordered" evidence="1">
    <location>
        <begin position="72"/>
        <end position="123"/>
    </location>
</feature>
<comment type="caution">
    <text evidence="2">The sequence shown here is derived from an EMBL/GenBank/DDBJ whole genome shotgun (WGS) entry which is preliminary data.</text>
</comment>